<evidence type="ECO:0000313" key="2">
    <source>
        <dbReference type="EMBL" id="MBX41273.1"/>
    </source>
</evidence>
<evidence type="ECO:0000256" key="1">
    <source>
        <dbReference type="SAM" id="MobiDB-lite"/>
    </source>
</evidence>
<name>A0A2P2NFM7_RHIMU</name>
<sequence length="39" mass="4575">MAVTNTEHHYSQWNLPGPLSQVKHTRRPGETRNDRPSLY</sequence>
<dbReference type="EMBL" id="GGEC01060789">
    <property type="protein sequence ID" value="MBX41273.1"/>
    <property type="molecule type" value="Transcribed_RNA"/>
</dbReference>
<feature type="compositionally biased region" description="Basic and acidic residues" evidence="1">
    <location>
        <begin position="1"/>
        <end position="10"/>
    </location>
</feature>
<dbReference type="AlphaFoldDB" id="A0A2P2NFM7"/>
<organism evidence="2">
    <name type="scientific">Rhizophora mucronata</name>
    <name type="common">Asiatic mangrove</name>
    <dbReference type="NCBI Taxonomy" id="61149"/>
    <lineage>
        <taxon>Eukaryota</taxon>
        <taxon>Viridiplantae</taxon>
        <taxon>Streptophyta</taxon>
        <taxon>Embryophyta</taxon>
        <taxon>Tracheophyta</taxon>
        <taxon>Spermatophyta</taxon>
        <taxon>Magnoliopsida</taxon>
        <taxon>eudicotyledons</taxon>
        <taxon>Gunneridae</taxon>
        <taxon>Pentapetalae</taxon>
        <taxon>rosids</taxon>
        <taxon>fabids</taxon>
        <taxon>Malpighiales</taxon>
        <taxon>Rhizophoraceae</taxon>
        <taxon>Rhizophora</taxon>
    </lineage>
</organism>
<proteinExistence type="predicted"/>
<feature type="compositionally biased region" description="Basic and acidic residues" evidence="1">
    <location>
        <begin position="27"/>
        <end position="39"/>
    </location>
</feature>
<reference evidence="2" key="1">
    <citation type="submission" date="2018-02" db="EMBL/GenBank/DDBJ databases">
        <title>Rhizophora mucronata_Transcriptome.</title>
        <authorList>
            <person name="Meera S.P."/>
            <person name="Sreeshan A."/>
            <person name="Augustine A."/>
        </authorList>
    </citation>
    <scope>NUCLEOTIDE SEQUENCE</scope>
    <source>
        <tissue evidence="2">Leaf</tissue>
    </source>
</reference>
<protein>
    <submittedName>
        <fullName evidence="2">Uncharacterized protein MANES_13G119200</fullName>
    </submittedName>
</protein>
<accession>A0A2P2NFM7</accession>
<feature type="region of interest" description="Disordered" evidence="1">
    <location>
        <begin position="1"/>
        <end position="39"/>
    </location>
</feature>